<dbReference type="EMBL" id="CP026095">
    <property type="protein sequence ID" value="AZV42504.1"/>
    <property type="molecule type" value="Genomic_DNA"/>
</dbReference>
<sequence>MKERKSKSILMGCQGSGSFSQRKAVLRRGDKQGIFIRIFIILKS</sequence>
<dbReference type="Proteomes" id="UP000283095">
    <property type="component" value="Chromosome"/>
</dbReference>
<dbReference type="KEGG" id="pasa:BAOM_1894"/>
<accession>A0A3T0KQL5</accession>
<evidence type="ECO:0000313" key="1">
    <source>
        <dbReference type="EMBL" id="AZV42504.1"/>
    </source>
</evidence>
<protein>
    <submittedName>
        <fullName evidence="1">Uncharacterized protein</fullName>
    </submittedName>
</protein>
<proteinExistence type="predicted"/>
<gene>
    <name evidence="1" type="ORF">BAOM_1894</name>
</gene>
<reference evidence="1 2" key="1">
    <citation type="submission" date="2018-01" db="EMBL/GenBank/DDBJ databases">
        <title>Bacillus asahii Genome sequencing and assembly.</title>
        <authorList>
            <person name="Jiang H."/>
            <person name="Feng Y."/>
            <person name="Zhao F."/>
            <person name="Lin X."/>
        </authorList>
    </citation>
    <scope>NUCLEOTIDE SEQUENCE [LARGE SCALE GENOMIC DNA]</scope>
    <source>
        <strain evidence="1 2">OM18</strain>
    </source>
</reference>
<organism evidence="1 2">
    <name type="scientific">Peribacillus asahii</name>
    <dbReference type="NCBI Taxonomy" id="228899"/>
    <lineage>
        <taxon>Bacteria</taxon>
        <taxon>Bacillati</taxon>
        <taxon>Bacillota</taxon>
        <taxon>Bacilli</taxon>
        <taxon>Bacillales</taxon>
        <taxon>Bacillaceae</taxon>
        <taxon>Peribacillus</taxon>
    </lineage>
</organism>
<name>A0A3T0KQL5_9BACI</name>
<evidence type="ECO:0000313" key="2">
    <source>
        <dbReference type="Proteomes" id="UP000283095"/>
    </source>
</evidence>
<dbReference type="AlphaFoldDB" id="A0A3T0KQL5"/>